<dbReference type="EMBL" id="UYWY01004070">
    <property type="protein sequence ID" value="VDM29011.1"/>
    <property type="molecule type" value="Genomic_DNA"/>
</dbReference>
<feature type="signal peptide" evidence="1">
    <location>
        <begin position="1"/>
        <end position="18"/>
    </location>
</feature>
<dbReference type="Proteomes" id="UP000050794">
    <property type="component" value="Unassembled WGS sequence"/>
</dbReference>
<feature type="chain" id="PRO_5044552988" evidence="1">
    <location>
        <begin position="19"/>
        <end position="78"/>
    </location>
</feature>
<dbReference type="AlphaFoldDB" id="A0A183U474"/>
<organism evidence="3 4">
    <name type="scientific">Toxocara canis</name>
    <name type="common">Canine roundworm</name>
    <dbReference type="NCBI Taxonomy" id="6265"/>
    <lineage>
        <taxon>Eukaryota</taxon>
        <taxon>Metazoa</taxon>
        <taxon>Ecdysozoa</taxon>
        <taxon>Nematoda</taxon>
        <taxon>Chromadorea</taxon>
        <taxon>Rhabditida</taxon>
        <taxon>Spirurina</taxon>
        <taxon>Ascaridomorpha</taxon>
        <taxon>Ascaridoidea</taxon>
        <taxon>Toxocaridae</taxon>
        <taxon>Toxocara</taxon>
    </lineage>
</organism>
<accession>A0A183U474</accession>
<reference evidence="2 3" key="2">
    <citation type="submission" date="2018-11" db="EMBL/GenBank/DDBJ databases">
        <authorList>
            <consortium name="Pathogen Informatics"/>
        </authorList>
    </citation>
    <scope>NUCLEOTIDE SEQUENCE [LARGE SCALE GENOMIC DNA]</scope>
</reference>
<evidence type="ECO:0000313" key="4">
    <source>
        <dbReference type="WBParaSite" id="TCNE_0000329401-mRNA-1"/>
    </source>
</evidence>
<keyword evidence="1" id="KW-0732">Signal</keyword>
<proteinExistence type="predicted"/>
<gene>
    <name evidence="2" type="ORF">TCNE_LOCUS3294</name>
</gene>
<sequence length="78" mass="8887">MRAIYVLYILTALDFVSATLSPYAHKYFDDSSHRSHRFHRRRSAQHGALKSGEEASATPFWFVGVQKTRAAQDGRTCI</sequence>
<name>A0A183U474_TOXCA</name>
<evidence type="ECO:0000313" key="2">
    <source>
        <dbReference type="EMBL" id="VDM29011.1"/>
    </source>
</evidence>
<keyword evidence="3" id="KW-1185">Reference proteome</keyword>
<evidence type="ECO:0000256" key="1">
    <source>
        <dbReference type="SAM" id="SignalP"/>
    </source>
</evidence>
<reference evidence="4" key="1">
    <citation type="submission" date="2016-06" db="UniProtKB">
        <authorList>
            <consortium name="WormBaseParasite"/>
        </authorList>
    </citation>
    <scope>IDENTIFICATION</scope>
</reference>
<dbReference type="WBParaSite" id="TCNE_0000329401-mRNA-1">
    <property type="protein sequence ID" value="TCNE_0000329401-mRNA-1"/>
    <property type="gene ID" value="TCNE_0000329401"/>
</dbReference>
<protein>
    <submittedName>
        <fullName evidence="4">Secreted protein</fullName>
    </submittedName>
</protein>
<evidence type="ECO:0000313" key="3">
    <source>
        <dbReference type="Proteomes" id="UP000050794"/>
    </source>
</evidence>